<dbReference type="HGNC" id="HGNC:3437">
    <property type="gene designation" value="ERCC5"/>
</dbReference>
<dbReference type="VEuPathDB" id="HostDB:ENSG00000134899"/>
<evidence type="ECO:0007829" key="5">
    <source>
        <dbReference type="PubMed" id="19608861"/>
    </source>
</evidence>
<dbReference type="MassIVE" id="F2Z2A1"/>
<name>F2Z2A1_HUMAN</name>
<reference evidence="1" key="5">
    <citation type="submission" date="2025-08" db="UniProtKB">
        <authorList>
            <consortium name="Ensembl"/>
        </authorList>
    </citation>
    <scope>IDENTIFICATION</scope>
</reference>
<organism evidence="1 2">
    <name type="scientific">Homo sapiens</name>
    <name type="common">Human</name>
    <dbReference type="NCBI Taxonomy" id="9606"/>
    <lineage>
        <taxon>Eukaryota</taxon>
        <taxon>Metazoa</taxon>
        <taxon>Chordata</taxon>
        <taxon>Craniata</taxon>
        <taxon>Vertebrata</taxon>
        <taxon>Euteleostomi</taxon>
        <taxon>Mammalia</taxon>
        <taxon>Eutheria</taxon>
        <taxon>Euarchontoglires</taxon>
        <taxon>Primates</taxon>
        <taxon>Haplorrhini</taxon>
        <taxon>Catarrhini</taxon>
        <taxon>Hominidae</taxon>
        <taxon>Homo</taxon>
    </lineage>
</organism>
<proteinExistence type="evidence at protein level"/>
<reference evidence="1 2" key="1">
    <citation type="journal article" date="2001" name="Nature">
        <title>Initial sequencing and analysis of the human genome.</title>
        <authorList>
            <consortium name="International Human Genome Sequencing Consortium"/>
            <person name="Lander E.S."/>
            <person name="Linton L.M."/>
            <person name="Birren B."/>
            <person name="Nusbaum C."/>
            <person name="Zody M.C."/>
            <person name="Baldwin J."/>
            <person name="Devon K."/>
            <person name="Dewar K."/>
            <person name="Doyle M."/>
            <person name="FitzHugh W."/>
            <person name="Funke R."/>
            <person name="Gage D."/>
            <person name="Harris K."/>
            <person name="Heaford A."/>
            <person name="Howland J."/>
            <person name="Kann L."/>
            <person name="Lehoczky J."/>
            <person name="LeVine R."/>
            <person name="McEwan P."/>
            <person name="McKernan K."/>
            <person name="Meldrim J."/>
            <person name="Mesirov J.P."/>
            <person name="Miranda C."/>
            <person name="Morris W."/>
            <person name="Naylor J."/>
            <person name="Raymond C."/>
            <person name="Rosetti M."/>
            <person name="Santos R."/>
            <person name="Sheridan A."/>
            <person name="Sougnez C."/>
            <person name="Stange-Thomann N."/>
            <person name="Stojanovic N."/>
            <person name="Subramanian A."/>
            <person name="Wyman D."/>
            <person name="Rogers J."/>
            <person name="Sulston J."/>
            <person name="Ainscough R."/>
            <person name="Beck S."/>
            <person name="Bentley D."/>
            <person name="Burton J."/>
            <person name="Clee C."/>
            <person name="Carter N."/>
            <person name="Coulson A."/>
            <person name="Deadman R."/>
            <person name="Deloukas P."/>
            <person name="Dunham A."/>
            <person name="Dunham I."/>
            <person name="Durbin R."/>
            <person name="French L."/>
            <person name="Grafham D."/>
            <person name="Gregory S."/>
            <person name="Hubbard T."/>
            <person name="Humphray S."/>
            <person name="Hunt A."/>
            <person name="Jones M."/>
            <person name="Lloyd C."/>
            <person name="McMurray A."/>
            <person name="Matthews L."/>
            <person name="Mercer S."/>
            <person name="Milne S."/>
            <person name="Mullikin J.C."/>
            <person name="Mungall A."/>
            <person name="Plumb R."/>
            <person name="Ross M."/>
            <person name="Shownkeen R."/>
            <person name="Sims S."/>
            <person name="Waterston R.H."/>
            <person name="Wilson R.K."/>
            <person name="Hillier L.W."/>
            <person name="McPherson J.D."/>
            <person name="Marra M.A."/>
            <person name="Mardis E.R."/>
            <person name="Fulton L.A."/>
            <person name="Chinwalla A.T."/>
            <person name="Pepin K.H."/>
            <person name="Gish W.R."/>
            <person name="Chissoe S.L."/>
            <person name="Wendl M.C."/>
            <person name="Delehaunty K.D."/>
            <person name="Miner T.L."/>
            <person name="Delehaunty A."/>
            <person name="Kramer J.B."/>
            <person name="Cook L.L."/>
            <person name="Fulton R.S."/>
            <person name="Johnson D.L."/>
            <person name="Minx P.J."/>
            <person name="Clifton S.W."/>
            <person name="Hawkins T."/>
            <person name="Branscomb E."/>
            <person name="Predki P."/>
            <person name="Richardson P."/>
            <person name="Wenning S."/>
            <person name="Slezak T."/>
            <person name="Doggett N."/>
            <person name="Cheng J.F."/>
            <person name="Olsen A."/>
            <person name="Lucas S."/>
            <person name="Elkin C."/>
            <person name="Uberbacher E."/>
            <person name="Frazier M."/>
            <person name="Gibbs R.A."/>
            <person name="Muzny D.M."/>
            <person name="Scherer S.E."/>
            <person name="Bouck J.B."/>
            <person name="Sodergren E.J."/>
            <person name="Worley K.C."/>
            <person name="Rives C.M."/>
            <person name="Gorrell J.H."/>
            <person name="Metzker M.L."/>
            <person name="Naylor S.L."/>
            <person name="Kucherlapati R.S."/>
            <person name="Nelson D.L."/>
            <person name="Weinstock G.M."/>
            <person name="Sakaki Y."/>
            <person name="Fujiyama A."/>
            <person name="Hattori M."/>
            <person name="Yada T."/>
            <person name="Toyoda A."/>
            <person name="Itoh T."/>
            <person name="Kawagoe C."/>
            <person name="Watanabe H."/>
            <person name="Totoki Y."/>
            <person name="Taylor T."/>
            <person name="Weissenbach J."/>
            <person name="Heilig R."/>
            <person name="Saurin W."/>
            <person name="Artiguenave F."/>
            <person name="Brottier P."/>
            <person name="Bruls T."/>
            <person name="Pelletier E."/>
            <person name="Robert C."/>
            <person name="Wincker P."/>
            <person name="Smith D.R."/>
            <person name="Doucette-Stamm L."/>
            <person name="Rubenfield M."/>
            <person name="Weinstock K."/>
            <person name="Lee H.M."/>
            <person name="Dubois J."/>
            <person name="Rosenthal A."/>
            <person name="Platzer M."/>
            <person name="Nyakatura G."/>
            <person name="Taudien S."/>
            <person name="Rump A."/>
            <person name="Yang H."/>
            <person name="Yu J."/>
            <person name="Wang J."/>
            <person name="Huang G."/>
            <person name="Gu J."/>
            <person name="Hood L."/>
            <person name="Rowen L."/>
            <person name="Madan A."/>
            <person name="Qin S."/>
            <person name="Davis R.W."/>
            <person name="Federspiel N.A."/>
            <person name="Abola A.P."/>
            <person name="Proctor M.J."/>
            <person name="Myers R.M."/>
            <person name="Schmutz J."/>
            <person name="Dickson M."/>
            <person name="Grimwood J."/>
            <person name="Cox D.R."/>
            <person name="Olson M.V."/>
            <person name="Kaul R."/>
            <person name="Raymond C."/>
            <person name="Shimizu N."/>
            <person name="Kawasaki K."/>
            <person name="Minoshima S."/>
            <person name="Evans G.A."/>
            <person name="Athanasiou M."/>
            <person name="Schultz R."/>
            <person name="Roe B.A."/>
            <person name="Chen F."/>
            <person name="Pan H."/>
            <person name="Ramser J."/>
            <person name="Lehrach H."/>
            <person name="Reinhardt R."/>
            <person name="McCombie W.R."/>
            <person name="de la Bastide M."/>
            <person name="Dedhia N."/>
            <person name="Blocker H."/>
            <person name="Hornischer K."/>
            <person name="Nordsiek G."/>
            <person name="Agarwala R."/>
            <person name="Aravind L."/>
            <person name="Bailey J.A."/>
            <person name="Bateman A."/>
            <person name="Batzoglou S."/>
            <person name="Birney E."/>
            <person name="Bork P."/>
            <person name="Brown D.G."/>
            <person name="Burge C.B."/>
            <person name="Cerutti L."/>
            <person name="Chen H.C."/>
            <person name="Church D."/>
            <person name="Clamp M."/>
            <person name="Copley R.R."/>
            <person name="Doerks T."/>
            <person name="Eddy S.R."/>
            <person name="Eichler E.E."/>
            <person name="Furey T.S."/>
            <person name="Galagan J."/>
            <person name="Gilbert J.G."/>
            <person name="Harmon C."/>
            <person name="Hayashizaki Y."/>
            <person name="Haussler D."/>
            <person name="Hermjakob H."/>
            <person name="Hokamp K."/>
            <person name="Jang W."/>
            <person name="Johnson L.S."/>
            <person name="Jones T.A."/>
            <person name="Kasif S."/>
            <person name="Kaspryzk A."/>
            <person name="Kennedy S."/>
            <person name="Kent W.J."/>
            <person name="Kitts P."/>
            <person name="Koonin E.V."/>
            <person name="Korf I."/>
            <person name="Kulp D."/>
            <person name="Lancet D."/>
            <person name="Lowe T.M."/>
            <person name="McLysaght A."/>
            <person name="Mikkelsen T."/>
            <person name="Moran J.V."/>
            <person name="Mulder N."/>
            <person name="Pollara V.J."/>
            <person name="Ponting C.P."/>
            <person name="Schuler G."/>
            <person name="Schultz J."/>
            <person name="Slater G."/>
            <person name="Smit A.F."/>
            <person name="Stupka E."/>
            <person name="Szustakowski J."/>
            <person name="Thierry-Mieg D."/>
            <person name="Thierry-Mieg J."/>
            <person name="Wagner L."/>
            <person name="Wallis J."/>
            <person name="Wheeler R."/>
            <person name="Williams A."/>
            <person name="Wolf Y.I."/>
            <person name="Wolfe K.H."/>
            <person name="Yang S.P."/>
            <person name="Yeh R.F."/>
            <person name="Collins F."/>
            <person name="Guyer M.S."/>
            <person name="Peterson J."/>
            <person name="Felsenfeld A."/>
            <person name="Wetterstrand K.A."/>
            <person name="Patrinos A."/>
            <person name="Morgan M.J."/>
            <person name="de Jong P."/>
            <person name="Catanese J.J."/>
            <person name="Osoegawa K."/>
            <person name="Shizuya H."/>
            <person name="Choi S."/>
            <person name="Chen Y.J."/>
        </authorList>
    </citation>
    <scope>NUCLEOTIDE SEQUENCE [LARGE SCALE GENOMIC DNA]</scope>
</reference>
<protein>
    <submittedName>
        <fullName evidence="1">ERCC excision repair 5, endonuclease</fullName>
    </submittedName>
</protein>
<reference evidence="1 2" key="2">
    <citation type="journal article" date="2004" name="Nature">
        <title>The DNA sequence and analysis of human chromosome 13.</title>
        <authorList>
            <person name="Dunham A."/>
            <person name="Matthews L.H."/>
            <person name="Burton J."/>
            <person name="Ashurst J.L."/>
            <person name="Howe K.L."/>
            <person name="Ashcroft K.J."/>
            <person name="Beare D.M."/>
            <person name="Burford D.C."/>
            <person name="Hunt S.E."/>
            <person name="Griffiths-Jones S."/>
            <person name="Jones M.C."/>
            <person name="Keenan S.J."/>
            <person name="Oliver K."/>
            <person name="Scott C.E."/>
            <person name="Ainscough R."/>
            <person name="Almeida J.P."/>
            <person name="Ambrose K.D."/>
            <person name="Andrews D.T."/>
            <person name="Ashwell R.I."/>
            <person name="Babbage A.K."/>
            <person name="Bagguley C.L."/>
            <person name="Bailey J."/>
            <person name="Bannerjee R."/>
            <person name="Barlow K.F."/>
            <person name="Bates K."/>
            <person name="Beasley H."/>
            <person name="Bird C.P."/>
            <person name="Bray-Allen S."/>
            <person name="Brown A.J."/>
            <person name="Brown J.Y."/>
            <person name="Burrill W."/>
            <person name="Carder C."/>
            <person name="Carter N.P."/>
            <person name="Chapman J.C."/>
            <person name="Clamp M.E."/>
            <person name="Clark S.Y."/>
            <person name="Clarke G."/>
            <person name="Clee C.M."/>
            <person name="Clegg S.C."/>
            <person name="Cobley V."/>
            <person name="Collins J.E."/>
            <person name="Corby N."/>
            <person name="Coville G.J."/>
            <person name="Deloukas P."/>
            <person name="Dhami P."/>
            <person name="Dunham I."/>
            <person name="Dunn M."/>
            <person name="Earthrowl M.E."/>
            <person name="Ellington A.G."/>
            <person name="Faulkner L."/>
            <person name="Frankish A.G."/>
            <person name="Frankland J."/>
            <person name="French L."/>
            <person name="Garner P."/>
            <person name="Garnett J."/>
            <person name="Gilbert J.G."/>
            <person name="Gilson C.J."/>
            <person name="Ghori J."/>
            <person name="Grafham D.V."/>
            <person name="Gribble S.M."/>
            <person name="Griffiths C."/>
            <person name="Hall R.E."/>
            <person name="Hammond S."/>
            <person name="Harley J.L."/>
            <person name="Hart E.A."/>
            <person name="Heath P.D."/>
            <person name="Howden P.J."/>
            <person name="Huckle E.J."/>
            <person name="Hunt P.J."/>
            <person name="Hunt A.R."/>
            <person name="Johnson C."/>
            <person name="Johnson D."/>
            <person name="Kay M."/>
            <person name="Kimberley A.M."/>
            <person name="King A."/>
            <person name="Laird G.K."/>
            <person name="Langford C.J."/>
            <person name="Lawlor S."/>
            <person name="Leongamornlert D.A."/>
            <person name="Lloyd D.M."/>
            <person name="Lloyd C."/>
            <person name="Loveland J.E."/>
            <person name="Lovell J."/>
            <person name="Martin S."/>
            <person name="Mashreghi-Mohammadi M."/>
            <person name="McLaren S.J."/>
            <person name="McMurray A."/>
            <person name="Milne S."/>
            <person name="Moore M.J."/>
            <person name="Nickerson T."/>
            <person name="Palmer S.A."/>
            <person name="Pearce A.V."/>
            <person name="Peck A.I."/>
            <person name="Pelan S."/>
            <person name="Phillimore B."/>
            <person name="Porter K.M."/>
            <person name="Rice C.M."/>
            <person name="Searle S."/>
            <person name="Sehra H.K."/>
            <person name="Shownkeen R."/>
            <person name="Skuce C.D."/>
            <person name="Smith M."/>
            <person name="Steward C.A."/>
            <person name="Sycamore N."/>
            <person name="Tester J."/>
            <person name="Thomas D.W."/>
            <person name="Tracey A."/>
            <person name="Tromans A."/>
            <person name="Tubby B."/>
            <person name="Wall M."/>
            <person name="Wallis J.M."/>
            <person name="West A.P."/>
            <person name="Whitehead S.L."/>
            <person name="Willey D.L."/>
            <person name="Wilming L."/>
            <person name="Wray P.W."/>
            <person name="Wright M.W."/>
            <person name="Young L."/>
            <person name="Coulson A."/>
            <person name="Durbin R."/>
            <person name="Hubbard T."/>
            <person name="Sulston J.E."/>
            <person name="Beck S."/>
            <person name="Bentley D.R."/>
            <person name="Rogers J."/>
            <person name="Ross M.T."/>
        </authorList>
    </citation>
    <scope>NUCLEOTIDE SEQUENCE [LARGE SCALE GENOMIC DNA]</scope>
</reference>
<dbReference type="UCSC" id="uc058yct.1">
    <property type="organism name" value="human"/>
</dbReference>
<dbReference type="Bgee" id="ENSG00000134899">
    <property type="expression patterns" value="Expressed in granulocyte and 99 other cell types or tissues"/>
</dbReference>
<dbReference type="HOGENOM" id="CLU_3241906_0_0_1"/>
<dbReference type="Ensembl" id="ENST00000472151.1">
    <property type="protein sequence ID" value="ENSP00000436083.1"/>
    <property type="gene ID" value="ENSG00000134899.24"/>
</dbReference>
<dbReference type="ExpressionAtlas" id="F2Z2A1">
    <property type="expression patterns" value="baseline and differential"/>
</dbReference>
<reference evidence="1 2" key="3">
    <citation type="journal article" date="2004" name="Nature">
        <title>Finishing the euchromatic sequence of the human genome.</title>
        <authorList>
            <consortium name="International Human Genome Sequencing Consortium"/>
        </authorList>
    </citation>
    <scope>NUCLEOTIDE SEQUENCE [LARGE SCALE GENOMIC DNA]</scope>
</reference>
<dbReference type="EMBL" id="AL157769">
    <property type="status" value="NOT_ANNOTATED_CDS"/>
    <property type="molecule type" value="Genomic_DNA"/>
</dbReference>
<evidence type="ECO:0000313" key="2">
    <source>
        <dbReference type="Proteomes" id="UP000005640"/>
    </source>
</evidence>
<evidence type="ECO:0000313" key="1">
    <source>
        <dbReference type="Ensembl" id="ENSP00000436083.1"/>
    </source>
</evidence>
<evidence type="ECO:0007829" key="3">
    <source>
        <dbReference type="PeptideAtlas" id="F2Z2A1"/>
    </source>
</evidence>
<dbReference type="OpenTargets" id="ENSG00000134899"/>
<dbReference type="Ensembl" id="ENST00000472151.1">
    <property type="protein sequence ID" value="ENSP00000436083.1"/>
    <property type="gene ID" value="ENSG00000134899.25"/>
</dbReference>
<evidence type="ECO:0007829" key="4">
    <source>
        <dbReference type="ProteomicsDB" id="F2Z2A1"/>
    </source>
</evidence>
<reference evidence="5" key="4">
    <citation type="journal article" date="2009" name="Science">
        <title>Lysine acetylation targets protein complexes and co-regulates major cellular functions.</title>
        <authorList>
            <person name="Choudhary C."/>
            <person name="Kumar C."/>
            <person name="Gnad F."/>
            <person name="Nielsen M.L."/>
            <person name="Rehman M."/>
            <person name="Walther T.C."/>
            <person name="Olsen J.V."/>
            <person name="Mann M."/>
        </authorList>
    </citation>
    <scope>IDENTIFICATION BY MASS SPECTROMETRY [LARGE SCALE ANALYSIS]</scope>
</reference>
<keyword evidence="2" id="KW-1185">Reference proteome</keyword>
<dbReference type="AlphaFoldDB" id="F2Z2A1"/>
<accession>F2Z2A1</accession>
<dbReference type="ProteomicsDB" id="23650"/>
<reference evidence="1" key="6">
    <citation type="submission" date="2025-09" db="UniProtKB">
        <authorList>
            <consortium name="Ensembl"/>
        </authorList>
    </citation>
    <scope>IDENTIFICATION</scope>
</reference>
<dbReference type="Proteomes" id="UP000005640">
    <property type="component" value="Chromosome 13"/>
</dbReference>
<keyword evidence="3 4" id="KW-1267">Proteomics identification</keyword>
<sequence>MGVQGLWKLLECSGRQTILVASRNIDLIQDRCTSTPSSTSEIY</sequence>
<dbReference type="GeneTree" id="ENSGT00510000048601"/>
<gene>
    <name evidence="1" type="primary">ERCC5</name>
</gene>
<dbReference type="OrthoDB" id="31113at2759"/>